<keyword evidence="1" id="KW-0479">Metal-binding</keyword>
<dbReference type="PROSITE" id="PS00518">
    <property type="entry name" value="ZF_RING_1"/>
    <property type="match status" value="1"/>
</dbReference>
<feature type="domain" description="RING-type" evidence="5">
    <location>
        <begin position="154"/>
        <end position="215"/>
    </location>
</feature>
<dbReference type="Proteomes" id="UP001178507">
    <property type="component" value="Unassembled WGS sequence"/>
</dbReference>
<organism evidence="6 7">
    <name type="scientific">Effrenium voratum</name>
    <dbReference type="NCBI Taxonomy" id="2562239"/>
    <lineage>
        <taxon>Eukaryota</taxon>
        <taxon>Sar</taxon>
        <taxon>Alveolata</taxon>
        <taxon>Dinophyceae</taxon>
        <taxon>Suessiales</taxon>
        <taxon>Symbiodiniaceae</taxon>
        <taxon>Effrenium</taxon>
    </lineage>
</organism>
<evidence type="ECO:0000256" key="4">
    <source>
        <dbReference type="PROSITE-ProRule" id="PRU00175"/>
    </source>
</evidence>
<evidence type="ECO:0000259" key="5">
    <source>
        <dbReference type="PROSITE" id="PS50089"/>
    </source>
</evidence>
<dbReference type="AlphaFoldDB" id="A0AA36MQI0"/>
<accession>A0AA36MQI0</accession>
<dbReference type="InterPro" id="IPR013083">
    <property type="entry name" value="Znf_RING/FYVE/PHD"/>
</dbReference>
<dbReference type="InterPro" id="IPR001841">
    <property type="entry name" value="Znf_RING"/>
</dbReference>
<dbReference type="SMART" id="SM00184">
    <property type="entry name" value="RING"/>
    <property type="match status" value="1"/>
</dbReference>
<evidence type="ECO:0000256" key="1">
    <source>
        <dbReference type="ARBA" id="ARBA00022723"/>
    </source>
</evidence>
<dbReference type="SUPFAM" id="SSF57850">
    <property type="entry name" value="RING/U-box"/>
    <property type="match status" value="1"/>
</dbReference>
<keyword evidence="3" id="KW-0862">Zinc</keyword>
<evidence type="ECO:0000313" key="6">
    <source>
        <dbReference type="EMBL" id="CAJ1376318.1"/>
    </source>
</evidence>
<dbReference type="CDD" id="cd16449">
    <property type="entry name" value="RING-HC"/>
    <property type="match status" value="1"/>
</dbReference>
<dbReference type="PROSITE" id="PS50089">
    <property type="entry name" value="ZF_RING_2"/>
    <property type="match status" value="1"/>
</dbReference>
<sequence>MDYCKTGRARRHFIFQPCACAALWRVSLQLNLPALARKLAIWIGLSVTTRSGEQSRSSLLDVPVAGEDAILGRVLERAAEDAEWLAVARVLLSVGASGTSMCHGVPLYLFAQDQADKKVRGFNELLAPLLARIGQDVDQWQQPTALLEDRTAECPICFETLWTATPTAFVKLLEGSGESIFHVICAHFFCFDCASQQYMKQQSQQVAEYFCPICRAQAHEVMPMPDIAVNPRLWFQFLDMNQSGQVDQNVAVQALEAMLPIDTERLHDALHDSECGVRWAQGQISELHFWMPGGLLEWVRAHQHDLERAKDRGKAPRLEGDLQDWLRHWDRERRGELDKGQVLRALCEATRISSLETARIQKLKDGIKEIWSEYAVSAGLTRQHCRNGSVAARLQKLAEEVS</sequence>
<keyword evidence="7" id="KW-1185">Reference proteome</keyword>
<dbReference type="EMBL" id="CAUJNA010000381">
    <property type="protein sequence ID" value="CAJ1376318.1"/>
    <property type="molecule type" value="Genomic_DNA"/>
</dbReference>
<gene>
    <name evidence="6" type="ORF">EVOR1521_LOCUS5411</name>
</gene>
<proteinExistence type="predicted"/>
<evidence type="ECO:0000313" key="7">
    <source>
        <dbReference type="Proteomes" id="UP001178507"/>
    </source>
</evidence>
<reference evidence="6" key="1">
    <citation type="submission" date="2023-08" db="EMBL/GenBank/DDBJ databases">
        <authorList>
            <person name="Chen Y."/>
            <person name="Shah S."/>
            <person name="Dougan E. K."/>
            <person name="Thang M."/>
            <person name="Chan C."/>
        </authorList>
    </citation>
    <scope>NUCLEOTIDE SEQUENCE</scope>
</reference>
<name>A0AA36MQI0_9DINO</name>
<dbReference type="InterPro" id="IPR017907">
    <property type="entry name" value="Znf_RING_CS"/>
</dbReference>
<protein>
    <recommendedName>
        <fullName evidence="5">RING-type domain-containing protein</fullName>
    </recommendedName>
</protein>
<evidence type="ECO:0000256" key="2">
    <source>
        <dbReference type="ARBA" id="ARBA00022771"/>
    </source>
</evidence>
<keyword evidence="2 4" id="KW-0863">Zinc-finger</keyword>
<evidence type="ECO:0000256" key="3">
    <source>
        <dbReference type="ARBA" id="ARBA00022833"/>
    </source>
</evidence>
<dbReference type="Gene3D" id="3.30.40.10">
    <property type="entry name" value="Zinc/RING finger domain, C3HC4 (zinc finger)"/>
    <property type="match status" value="1"/>
</dbReference>
<comment type="caution">
    <text evidence="6">The sequence shown here is derived from an EMBL/GenBank/DDBJ whole genome shotgun (WGS) entry which is preliminary data.</text>
</comment>
<dbReference type="GO" id="GO:0008270">
    <property type="term" value="F:zinc ion binding"/>
    <property type="evidence" value="ECO:0007669"/>
    <property type="project" value="UniProtKB-KW"/>
</dbReference>